<protein>
    <submittedName>
        <fullName evidence="2">Uncharacterized protein</fullName>
    </submittedName>
</protein>
<evidence type="ECO:0000256" key="1">
    <source>
        <dbReference type="SAM" id="MobiDB-lite"/>
    </source>
</evidence>
<sequence length="64" mass="7212">MLRKILMFTVTSGLAMQLVRNLSRRKAQREALLDREAVRTWEEEGGAVKPADPPARPSPRATTH</sequence>
<evidence type="ECO:0000313" key="3">
    <source>
        <dbReference type="Proteomes" id="UP000000366"/>
    </source>
</evidence>
<accession>A2SBR6</accession>
<keyword evidence="3" id="KW-1185">Reference proteome</keyword>
<dbReference type="AlphaFoldDB" id="A2SBR6"/>
<gene>
    <name evidence="2" type="ordered locus">Mpe_A0043</name>
</gene>
<dbReference type="RefSeq" id="WP_011827644.1">
    <property type="nucleotide sequence ID" value="NC_008825.1"/>
</dbReference>
<dbReference type="KEGG" id="mpt:Mpe_A0043"/>
<dbReference type="HOGENOM" id="CLU_2862704_0_0_4"/>
<dbReference type="Proteomes" id="UP000000366">
    <property type="component" value="Chromosome"/>
</dbReference>
<organism evidence="2 3">
    <name type="scientific">Methylibium petroleiphilum (strain ATCC BAA-1232 / LMG 22953 / PM1)</name>
    <dbReference type="NCBI Taxonomy" id="420662"/>
    <lineage>
        <taxon>Bacteria</taxon>
        <taxon>Pseudomonadati</taxon>
        <taxon>Pseudomonadota</taxon>
        <taxon>Betaproteobacteria</taxon>
        <taxon>Burkholderiales</taxon>
        <taxon>Sphaerotilaceae</taxon>
        <taxon>Methylibium</taxon>
    </lineage>
</organism>
<reference evidence="2 3" key="1">
    <citation type="journal article" date="2007" name="J. Bacteriol.">
        <title>Whole-genome analysis of the methyl tert-butyl ether-degrading beta-proteobacterium Methylibium petroleiphilum PM1.</title>
        <authorList>
            <person name="Kane S.R."/>
            <person name="Chakicherla A.Y."/>
            <person name="Chain P.S.G."/>
            <person name="Schmidt R."/>
            <person name="Shin M.W."/>
            <person name="Legler T.C."/>
            <person name="Scow K.M."/>
            <person name="Larimer F.W."/>
            <person name="Lucas S.M."/>
            <person name="Richardson P.M."/>
            <person name="Hristova K.R."/>
        </authorList>
    </citation>
    <scope>NUCLEOTIDE SEQUENCE [LARGE SCALE GENOMIC DNA]</scope>
    <source>
        <strain evidence="3">ATCC BAA-1232 / LMG 22953 / PM1</strain>
    </source>
</reference>
<proteinExistence type="predicted"/>
<evidence type="ECO:0000313" key="2">
    <source>
        <dbReference type="EMBL" id="ABM93005.1"/>
    </source>
</evidence>
<name>A2SBR6_METPP</name>
<dbReference type="STRING" id="420662.Mpe_A0043"/>
<dbReference type="EMBL" id="CP000555">
    <property type="protein sequence ID" value="ABM93005.1"/>
    <property type="molecule type" value="Genomic_DNA"/>
</dbReference>
<feature type="region of interest" description="Disordered" evidence="1">
    <location>
        <begin position="40"/>
        <end position="64"/>
    </location>
</feature>